<gene>
    <name evidence="1" type="ORF">EVAR_77363_1</name>
</gene>
<reference evidence="1 2" key="1">
    <citation type="journal article" date="2019" name="Commun. Biol.">
        <title>The bagworm genome reveals a unique fibroin gene that provides high tensile strength.</title>
        <authorList>
            <person name="Kono N."/>
            <person name="Nakamura H."/>
            <person name="Ohtoshi R."/>
            <person name="Tomita M."/>
            <person name="Numata K."/>
            <person name="Arakawa K."/>
        </authorList>
    </citation>
    <scope>NUCLEOTIDE SEQUENCE [LARGE SCALE GENOMIC DNA]</scope>
</reference>
<dbReference type="AlphaFoldDB" id="A0A4C1UX83"/>
<accession>A0A4C1UX83</accession>
<comment type="caution">
    <text evidence="1">The sequence shown here is derived from an EMBL/GenBank/DDBJ whole genome shotgun (WGS) entry which is preliminary data.</text>
</comment>
<dbReference type="EMBL" id="BGZK01000241">
    <property type="protein sequence ID" value="GBP31068.1"/>
    <property type="molecule type" value="Genomic_DNA"/>
</dbReference>
<sequence length="103" mass="11609">MHTCKEFSALESSHSLTFLLPVRLHSPSSGTSDMELDESELHEGATNFHFSITDRANCFDGVAKCYPDSAQCALNIHRLPFDKCRVMVETLLNLYFCRVQAKP</sequence>
<protein>
    <submittedName>
        <fullName evidence="1">Uncharacterized protein</fullName>
    </submittedName>
</protein>
<evidence type="ECO:0000313" key="1">
    <source>
        <dbReference type="EMBL" id="GBP31068.1"/>
    </source>
</evidence>
<organism evidence="1 2">
    <name type="scientific">Eumeta variegata</name>
    <name type="common">Bagworm moth</name>
    <name type="synonym">Eumeta japonica</name>
    <dbReference type="NCBI Taxonomy" id="151549"/>
    <lineage>
        <taxon>Eukaryota</taxon>
        <taxon>Metazoa</taxon>
        <taxon>Ecdysozoa</taxon>
        <taxon>Arthropoda</taxon>
        <taxon>Hexapoda</taxon>
        <taxon>Insecta</taxon>
        <taxon>Pterygota</taxon>
        <taxon>Neoptera</taxon>
        <taxon>Endopterygota</taxon>
        <taxon>Lepidoptera</taxon>
        <taxon>Glossata</taxon>
        <taxon>Ditrysia</taxon>
        <taxon>Tineoidea</taxon>
        <taxon>Psychidae</taxon>
        <taxon>Oiketicinae</taxon>
        <taxon>Eumeta</taxon>
    </lineage>
</organism>
<proteinExistence type="predicted"/>
<dbReference type="Proteomes" id="UP000299102">
    <property type="component" value="Unassembled WGS sequence"/>
</dbReference>
<keyword evidence="2" id="KW-1185">Reference proteome</keyword>
<name>A0A4C1UX83_EUMVA</name>
<evidence type="ECO:0000313" key="2">
    <source>
        <dbReference type="Proteomes" id="UP000299102"/>
    </source>
</evidence>